<accession>A0A0F9VB79</accession>
<organism evidence="1">
    <name type="scientific">marine sediment metagenome</name>
    <dbReference type="NCBI Taxonomy" id="412755"/>
    <lineage>
        <taxon>unclassified sequences</taxon>
        <taxon>metagenomes</taxon>
        <taxon>ecological metagenomes</taxon>
    </lineage>
</organism>
<protein>
    <recommendedName>
        <fullName evidence="2">PD-(D/E)XK endonuclease-like domain-containing protein</fullName>
    </recommendedName>
</protein>
<dbReference type="EMBL" id="LAZR01000397">
    <property type="protein sequence ID" value="KKN70791.1"/>
    <property type="molecule type" value="Genomic_DNA"/>
</dbReference>
<evidence type="ECO:0008006" key="2">
    <source>
        <dbReference type="Google" id="ProtNLM"/>
    </source>
</evidence>
<reference evidence="1" key="1">
    <citation type="journal article" date="2015" name="Nature">
        <title>Complex archaea that bridge the gap between prokaryotes and eukaryotes.</title>
        <authorList>
            <person name="Spang A."/>
            <person name="Saw J.H."/>
            <person name="Jorgensen S.L."/>
            <person name="Zaremba-Niedzwiedzka K."/>
            <person name="Martijn J."/>
            <person name="Lind A.E."/>
            <person name="van Eijk R."/>
            <person name="Schleper C."/>
            <person name="Guy L."/>
            <person name="Ettema T.J."/>
        </authorList>
    </citation>
    <scope>NUCLEOTIDE SEQUENCE</scope>
</reference>
<gene>
    <name evidence="1" type="ORF">LCGC14_0427860</name>
</gene>
<proteinExistence type="predicted"/>
<sequence>MEKNTEHLLASVTEHFQRKIDSRDDPDYRPKNVYASGLYIPCARKLYHDMVDAGKREKITVERQVRFDRGNHMEAWWTSTLTHIGALADPPFHFEGGQERVSITGKDGNVVLTGKIDGKIRFSDGTRVPIEIKKWRDSLWQKADSVESMQANVWTAGAVSQILGYLFGLSLKDEARKDYEYGLLWADGPGFPKVTEVYLKDHLDTVEKWLGLSETACLHASTGSEPPQGVDRPDLCNRCWWQGKECFPELRQDPLGIIVDEEFEDYLAEYVKLKPAAEQFARVKRRIDERFRGTEEALCGDYLIKGKWSKKTFHPYPPWVKRKWCKEDPVGRYSLRVEKV</sequence>
<dbReference type="Gene3D" id="3.90.320.10">
    <property type="match status" value="1"/>
</dbReference>
<dbReference type="AlphaFoldDB" id="A0A0F9VB79"/>
<dbReference type="InterPro" id="IPR011604">
    <property type="entry name" value="PDDEXK-like_dom_sf"/>
</dbReference>
<evidence type="ECO:0000313" key="1">
    <source>
        <dbReference type="EMBL" id="KKN70791.1"/>
    </source>
</evidence>
<name>A0A0F9VB79_9ZZZZ</name>
<comment type="caution">
    <text evidence="1">The sequence shown here is derived from an EMBL/GenBank/DDBJ whole genome shotgun (WGS) entry which is preliminary data.</text>
</comment>